<organism evidence="1 2">
    <name type="scientific">Protopolystoma xenopodis</name>
    <dbReference type="NCBI Taxonomy" id="117903"/>
    <lineage>
        <taxon>Eukaryota</taxon>
        <taxon>Metazoa</taxon>
        <taxon>Spiralia</taxon>
        <taxon>Lophotrochozoa</taxon>
        <taxon>Platyhelminthes</taxon>
        <taxon>Monogenea</taxon>
        <taxon>Polyopisthocotylea</taxon>
        <taxon>Polystomatidea</taxon>
        <taxon>Polystomatidae</taxon>
        <taxon>Protopolystoma</taxon>
    </lineage>
</organism>
<comment type="caution">
    <text evidence="1">The sequence shown here is derived from an EMBL/GenBank/DDBJ whole genome shotgun (WGS) entry which is preliminary data.</text>
</comment>
<name>A0A3S5AA99_9PLAT</name>
<dbReference type="Proteomes" id="UP000784294">
    <property type="component" value="Unassembled WGS sequence"/>
</dbReference>
<proteinExistence type="predicted"/>
<sequence>MGPMRVKAEYLQEDLSLLDKNENVQADSQRLRLLEKMRHWYRPIACNWLLNNNDRWQHWVQGHTQKQDLSIIGMFALYGSWVMGGLKDCKLY</sequence>
<dbReference type="OrthoDB" id="10507598at2759"/>
<evidence type="ECO:0000313" key="1">
    <source>
        <dbReference type="EMBL" id="VEL15789.1"/>
    </source>
</evidence>
<reference evidence="1" key="1">
    <citation type="submission" date="2018-11" db="EMBL/GenBank/DDBJ databases">
        <authorList>
            <consortium name="Pathogen Informatics"/>
        </authorList>
    </citation>
    <scope>NUCLEOTIDE SEQUENCE</scope>
</reference>
<evidence type="ECO:0000313" key="2">
    <source>
        <dbReference type="Proteomes" id="UP000784294"/>
    </source>
</evidence>
<protein>
    <submittedName>
        <fullName evidence="1">Uncharacterized protein</fullName>
    </submittedName>
</protein>
<dbReference type="AlphaFoldDB" id="A0A3S5AA99"/>
<accession>A0A3S5AA99</accession>
<keyword evidence="2" id="KW-1185">Reference proteome</keyword>
<gene>
    <name evidence="1" type="ORF">PXEA_LOCUS9229</name>
</gene>
<dbReference type="EMBL" id="CAAALY010025933">
    <property type="protein sequence ID" value="VEL15789.1"/>
    <property type="molecule type" value="Genomic_DNA"/>
</dbReference>